<keyword evidence="2" id="KW-1133">Transmembrane helix</keyword>
<name>A0A1E7KI10_9ACTN</name>
<feature type="region of interest" description="Disordered" evidence="1">
    <location>
        <begin position="43"/>
        <end position="74"/>
    </location>
</feature>
<keyword evidence="2" id="KW-0812">Transmembrane</keyword>
<dbReference type="AlphaFoldDB" id="A0A1E7KI10"/>
<reference evidence="3 4" key="1">
    <citation type="journal article" date="2016" name="Front. Microbiol.">
        <title>Comparative Genomics Analysis of Streptomyces Species Reveals Their Adaptation to the Marine Environment and Their Diversity at the Genomic Level.</title>
        <authorList>
            <person name="Tian X."/>
            <person name="Zhang Z."/>
            <person name="Yang T."/>
            <person name="Chen M."/>
            <person name="Li J."/>
            <person name="Chen F."/>
            <person name="Yang J."/>
            <person name="Li W."/>
            <person name="Zhang B."/>
            <person name="Zhang Z."/>
            <person name="Wu J."/>
            <person name="Zhang C."/>
            <person name="Long L."/>
            <person name="Xiao J."/>
        </authorList>
    </citation>
    <scope>NUCLEOTIDE SEQUENCE [LARGE SCALE GENOMIC DNA]</scope>
    <source>
        <strain evidence="3 4">SCSIO 10429</strain>
    </source>
</reference>
<feature type="transmembrane region" description="Helical" evidence="2">
    <location>
        <begin position="6"/>
        <end position="23"/>
    </location>
</feature>
<organism evidence="3 4">
    <name type="scientific">Streptomyces nanshensis</name>
    <dbReference type="NCBI Taxonomy" id="518642"/>
    <lineage>
        <taxon>Bacteria</taxon>
        <taxon>Bacillati</taxon>
        <taxon>Actinomycetota</taxon>
        <taxon>Actinomycetes</taxon>
        <taxon>Kitasatosporales</taxon>
        <taxon>Streptomycetaceae</taxon>
        <taxon>Streptomyces</taxon>
    </lineage>
</organism>
<protein>
    <submittedName>
        <fullName evidence="3">Uncharacterized protein</fullName>
    </submittedName>
</protein>
<gene>
    <name evidence="3" type="ORF">AN218_32410</name>
</gene>
<evidence type="ECO:0000256" key="1">
    <source>
        <dbReference type="SAM" id="MobiDB-lite"/>
    </source>
</evidence>
<sequence>MAVFLTIDAVLLVIIGSLVWVLVRRQRRRGALSDEGLSIESAAGGEAREARKRARAGRHMGAVSTTPYLRQRDR</sequence>
<accession>A0A1E7KI10</accession>
<comment type="caution">
    <text evidence="3">The sequence shown here is derived from an EMBL/GenBank/DDBJ whole genome shotgun (WGS) entry which is preliminary data.</text>
</comment>
<dbReference type="Proteomes" id="UP000176005">
    <property type="component" value="Unassembled WGS sequence"/>
</dbReference>
<evidence type="ECO:0000313" key="3">
    <source>
        <dbReference type="EMBL" id="OEV03543.1"/>
    </source>
</evidence>
<keyword evidence="2" id="KW-0472">Membrane</keyword>
<evidence type="ECO:0000256" key="2">
    <source>
        <dbReference type="SAM" id="Phobius"/>
    </source>
</evidence>
<evidence type="ECO:0000313" key="4">
    <source>
        <dbReference type="Proteomes" id="UP000176005"/>
    </source>
</evidence>
<dbReference type="RefSeq" id="WP_070020606.1">
    <property type="nucleotide sequence ID" value="NZ_LJGW01000707.1"/>
</dbReference>
<keyword evidence="4" id="KW-1185">Reference proteome</keyword>
<proteinExistence type="predicted"/>
<dbReference type="EMBL" id="LJGW01000707">
    <property type="protein sequence ID" value="OEV03543.1"/>
    <property type="molecule type" value="Genomic_DNA"/>
</dbReference>